<dbReference type="RefSeq" id="WP_311510074.1">
    <property type="nucleotide sequence ID" value="NZ_JAVREP010000001.1"/>
</dbReference>
<dbReference type="InterPro" id="IPR013325">
    <property type="entry name" value="RNA_pol_sigma_r2"/>
</dbReference>
<organism evidence="4 5">
    <name type="scientific">Nocardiopsis lambiniae</name>
    <dbReference type="NCBI Taxonomy" id="3075539"/>
    <lineage>
        <taxon>Bacteria</taxon>
        <taxon>Bacillati</taxon>
        <taxon>Actinomycetota</taxon>
        <taxon>Actinomycetes</taxon>
        <taxon>Streptosporangiales</taxon>
        <taxon>Nocardiopsidaceae</taxon>
        <taxon>Nocardiopsis</taxon>
    </lineage>
</organism>
<evidence type="ECO:0000313" key="4">
    <source>
        <dbReference type="EMBL" id="MDT0327271.1"/>
    </source>
</evidence>
<dbReference type="InterPro" id="IPR044068">
    <property type="entry name" value="CB"/>
</dbReference>
<feature type="domain" description="Core-binding (CB)" evidence="3">
    <location>
        <begin position="418"/>
        <end position="497"/>
    </location>
</feature>
<reference evidence="5" key="1">
    <citation type="submission" date="2023-07" db="EMBL/GenBank/DDBJ databases">
        <title>30 novel species of actinomycetes from the DSMZ collection.</title>
        <authorList>
            <person name="Nouioui I."/>
        </authorList>
    </citation>
    <scope>NUCLEOTIDE SEQUENCE [LARGE SCALE GENOMIC DNA]</scope>
    <source>
        <strain evidence="5">DSM 44743</strain>
    </source>
</reference>
<dbReference type="Gene3D" id="1.10.1740.10">
    <property type="match status" value="1"/>
</dbReference>
<sequence>MNEVHDVVDAVWKAESARIVAALTRVVRDLGTAEECAQDALVDALRQWPHEGVPDNPAAWITTAAKRRALDRIRREQRLEREHERIAHDLERAAPEEAGGPGGEPEDVLRLLFLTCHPELSVGERVALTLRLVTGLTDNEIGRALLTPERDIARRIASAKRTLAERGAALEPPGPEEVADRLPAVLDVISLVFNEGHTATAGPGLMRPRLCAEALRTGRMLAALVPDRAEAHALVALMELQRSRSAARIGPSGEPLRLHEQDRSRWDREGVRRGFAAMLRARDAGGPPGPYTLQAAIAVCHARAPDAEATDWGRIALLYDRLADLTPTPVVLLNRAVAVGFAHGPERGLESVEAVAAEPALRDYHLLPSVRGDLLARSGRPAEARVEFERAAALTDNSAEHAFLLRRAADLSAAPTGPLLGETVRAFLARDDLGEQAARSYGRTLHRLCRSLGEGLPLTDLTAERVAGVFAAAWGGAAARTWNRHRSAVRSFAARMDLAGIDAALERRAEPATAPAEIDPGAVRALCEGEGASVRERVLWCLLSESGVPARTALALNVEELDLDDRSAVVEGALVTWRSGTARLLPDLVGDRTRGPLFLSDRRPGPARTPGAEDLCPDTGRRRLSYERAERLFALASRAVDPHGRGGTLGLLSGISRAGRRGG</sequence>
<feature type="region of interest" description="Disordered" evidence="2">
    <location>
        <begin position="84"/>
        <end position="104"/>
    </location>
</feature>
<dbReference type="EMBL" id="JAVREP010000001">
    <property type="protein sequence ID" value="MDT0327271.1"/>
    <property type="molecule type" value="Genomic_DNA"/>
</dbReference>
<dbReference type="SUPFAM" id="SSF88659">
    <property type="entry name" value="Sigma3 and sigma4 domains of RNA polymerase sigma factors"/>
    <property type="match status" value="1"/>
</dbReference>
<dbReference type="InterPro" id="IPR007627">
    <property type="entry name" value="RNA_pol_sigma70_r2"/>
</dbReference>
<keyword evidence="5" id="KW-1185">Reference proteome</keyword>
<name>A0ABU2M3P5_9ACTN</name>
<dbReference type="PANTHER" id="PTHR47756">
    <property type="entry name" value="BLL6612 PROTEIN-RELATED"/>
    <property type="match status" value="1"/>
</dbReference>
<keyword evidence="1" id="KW-0238">DNA-binding</keyword>
<proteinExistence type="predicted"/>
<feature type="region of interest" description="Disordered" evidence="2">
    <location>
        <begin position="596"/>
        <end position="619"/>
    </location>
</feature>
<evidence type="ECO:0000256" key="2">
    <source>
        <dbReference type="SAM" id="MobiDB-lite"/>
    </source>
</evidence>
<feature type="compositionally biased region" description="Basic and acidic residues" evidence="2">
    <location>
        <begin position="84"/>
        <end position="95"/>
    </location>
</feature>
<dbReference type="Pfam" id="PF04542">
    <property type="entry name" value="Sigma70_r2"/>
    <property type="match status" value="1"/>
</dbReference>
<dbReference type="Pfam" id="PF20239">
    <property type="entry name" value="DUF6596"/>
    <property type="match status" value="1"/>
</dbReference>
<evidence type="ECO:0000256" key="1">
    <source>
        <dbReference type="PROSITE-ProRule" id="PRU01248"/>
    </source>
</evidence>
<dbReference type="InterPro" id="IPR013324">
    <property type="entry name" value="RNA_pol_sigma_r3/r4-like"/>
</dbReference>
<accession>A0ABU2M3P5</accession>
<evidence type="ECO:0000259" key="3">
    <source>
        <dbReference type="PROSITE" id="PS51900"/>
    </source>
</evidence>
<dbReference type="SUPFAM" id="SSF88946">
    <property type="entry name" value="Sigma2 domain of RNA polymerase sigma factors"/>
    <property type="match status" value="1"/>
</dbReference>
<protein>
    <submittedName>
        <fullName evidence="4">DUF6596 domain-containing protein</fullName>
    </submittedName>
</protein>
<gene>
    <name evidence="4" type="ORF">RM479_02485</name>
</gene>
<dbReference type="Pfam" id="PF02899">
    <property type="entry name" value="Phage_int_SAM_1"/>
    <property type="match status" value="1"/>
</dbReference>
<dbReference type="PROSITE" id="PS51900">
    <property type="entry name" value="CB"/>
    <property type="match status" value="1"/>
</dbReference>
<dbReference type="InterPro" id="IPR046531">
    <property type="entry name" value="DUF6596"/>
</dbReference>
<dbReference type="Proteomes" id="UP001183390">
    <property type="component" value="Unassembled WGS sequence"/>
</dbReference>
<comment type="caution">
    <text evidence="4">The sequence shown here is derived from an EMBL/GenBank/DDBJ whole genome shotgun (WGS) entry which is preliminary data.</text>
</comment>
<dbReference type="InterPro" id="IPR004107">
    <property type="entry name" value="Integrase_SAM-like_N"/>
</dbReference>
<dbReference type="PANTHER" id="PTHR47756:SF2">
    <property type="entry name" value="BLL6612 PROTEIN"/>
    <property type="match status" value="1"/>
</dbReference>
<evidence type="ECO:0000313" key="5">
    <source>
        <dbReference type="Proteomes" id="UP001183390"/>
    </source>
</evidence>